<evidence type="ECO:0000313" key="13">
    <source>
        <dbReference type="Proteomes" id="UP000728032"/>
    </source>
</evidence>
<evidence type="ECO:0000256" key="5">
    <source>
        <dbReference type="ARBA" id="ARBA00023004"/>
    </source>
</evidence>
<keyword evidence="5 8" id="KW-0408">Iron</keyword>
<proteinExistence type="inferred from homology"/>
<dbReference type="GO" id="GO:0005506">
    <property type="term" value="F:iron ion binding"/>
    <property type="evidence" value="ECO:0007669"/>
    <property type="project" value="InterPro"/>
</dbReference>
<dbReference type="InterPro" id="IPR050705">
    <property type="entry name" value="Cytochrome_P450_3A"/>
</dbReference>
<keyword evidence="13" id="KW-1185">Reference proteome</keyword>
<dbReference type="PANTHER" id="PTHR24302:SF15">
    <property type="entry name" value="FATTY-ACID PEROXYGENASE"/>
    <property type="match status" value="1"/>
</dbReference>
<dbReference type="InterPro" id="IPR001304">
    <property type="entry name" value="C-type_lectin-like"/>
</dbReference>
<keyword evidence="6 9" id="KW-0503">Monooxygenase</keyword>
<dbReference type="OrthoDB" id="1879696at2759"/>
<evidence type="ECO:0000256" key="10">
    <source>
        <dbReference type="SAM" id="MobiDB-lite"/>
    </source>
</evidence>
<dbReference type="PRINTS" id="PR00385">
    <property type="entry name" value="P450"/>
</dbReference>
<comment type="cofactor">
    <cofactor evidence="8">
        <name>heme</name>
        <dbReference type="ChEBI" id="CHEBI:30413"/>
    </cofactor>
</comment>
<dbReference type="InterPro" id="IPR001128">
    <property type="entry name" value="Cyt_P450"/>
</dbReference>
<dbReference type="Gene3D" id="1.10.630.10">
    <property type="entry name" value="Cytochrome P450"/>
    <property type="match status" value="1"/>
</dbReference>
<dbReference type="PROSITE" id="PS50041">
    <property type="entry name" value="C_TYPE_LECTIN_2"/>
    <property type="match status" value="1"/>
</dbReference>
<dbReference type="GO" id="GO:0020037">
    <property type="term" value="F:heme binding"/>
    <property type="evidence" value="ECO:0007669"/>
    <property type="project" value="InterPro"/>
</dbReference>
<evidence type="ECO:0000256" key="3">
    <source>
        <dbReference type="ARBA" id="ARBA00022723"/>
    </source>
</evidence>
<dbReference type="SUPFAM" id="SSF56436">
    <property type="entry name" value="C-type lectin-like"/>
    <property type="match status" value="1"/>
</dbReference>
<feature type="region of interest" description="Disordered" evidence="10">
    <location>
        <begin position="101"/>
        <end position="131"/>
    </location>
</feature>
<comment type="similarity">
    <text evidence="1 9">Belongs to the cytochrome P450 family.</text>
</comment>
<dbReference type="AlphaFoldDB" id="A0A7R9M0K9"/>
<sequence length="588" mass="65356">MDVVGASFYGINIDSLNNPGQPIERYLKRIFGADGTIGQAMSLIAPTVAKWLGLEFFDTESTAYFDALTDRILSERKHNNKYTNSRRTDFVQLMIDSEKSNRDLGYDSSSDVDPTPEGESQTAGQPKGSLTPDETIAHGMSLLIAGYETSSSTMIHSIFYLSTNMDCQTRLFEELSTCTEFTNDTTVHLKYLNAVINETLRLAPPLTVYHRVCRQDYKLGDTGIIIPKGTLVEIFPHALHRDPDYWPNPDDFIPDRWFEPTHHPHAYIPFGGGPRVCIGQRFAMNEMRMCLAKLFSKYEFTLAQPNVLDQHLALSNPNSDECASGWSPYLDQKCFIALETVGTESEAEAKCSQLDPTATLVTIHTVQEEEWLTNYLKGFAHISEYVWIGLKWSGKGFVWVDNSPLDYKSWGKDAVLDGSLLCADFSISTYTLGNWTDNLSKISILEKQTVPVGFIYTQLPNMSAPVDLWQTMKWDDVTAQYAGLFFRADGGTAAKFGDIQPANYSAISTVSNMYEVNTGTVTDGRCKGDVFFSSNAYVADDQYGCSGGKGSASFTIDYIYGHITGTKCPSTCTLDTGFIKLNPPISNN</sequence>
<keyword evidence="3 8" id="KW-0479">Metal-binding</keyword>
<dbReference type="InterPro" id="IPR036396">
    <property type="entry name" value="Cyt_P450_sf"/>
</dbReference>
<dbReference type="SMART" id="SM00034">
    <property type="entry name" value="CLECT"/>
    <property type="match status" value="1"/>
</dbReference>
<evidence type="ECO:0000256" key="9">
    <source>
        <dbReference type="RuleBase" id="RU000461"/>
    </source>
</evidence>
<dbReference type="InterPro" id="IPR016187">
    <property type="entry name" value="CTDL_fold"/>
</dbReference>
<evidence type="ECO:0000256" key="4">
    <source>
        <dbReference type="ARBA" id="ARBA00023002"/>
    </source>
</evidence>
<reference evidence="12" key="1">
    <citation type="submission" date="2020-11" db="EMBL/GenBank/DDBJ databases">
        <authorList>
            <person name="Tran Van P."/>
        </authorList>
    </citation>
    <scope>NUCLEOTIDE SEQUENCE</scope>
</reference>
<dbReference type="Pfam" id="PF00059">
    <property type="entry name" value="Lectin_C"/>
    <property type="match status" value="1"/>
</dbReference>
<dbReference type="Proteomes" id="UP000728032">
    <property type="component" value="Unassembled WGS sequence"/>
</dbReference>
<dbReference type="EMBL" id="CAJPVJ010004572">
    <property type="protein sequence ID" value="CAG2168729.1"/>
    <property type="molecule type" value="Genomic_DNA"/>
</dbReference>
<name>A0A7R9M0K9_9ACAR</name>
<dbReference type="EMBL" id="OC919397">
    <property type="protein sequence ID" value="CAD7651264.1"/>
    <property type="molecule type" value="Genomic_DNA"/>
</dbReference>
<keyword evidence="4 9" id="KW-0560">Oxidoreductase</keyword>
<dbReference type="InterPro" id="IPR017972">
    <property type="entry name" value="Cyt_P450_CS"/>
</dbReference>
<gene>
    <name evidence="12" type="ORF">ONB1V03_LOCUS8215</name>
</gene>
<dbReference type="Pfam" id="PF00067">
    <property type="entry name" value="p450"/>
    <property type="match status" value="1"/>
</dbReference>
<accession>A0A7R9M0K9</accession>
<dbReference type="SUPFAM" id="SSF48264">
    <property type="entry name" value="Cytochrome P450"/>
    <property type="match status" value="1"/>
</dbReference>
<organism evidence="12">
    <name type="scientific">Oppiella nova</name>
    <dbReference type="NCBI Taxonomy" id="334625"/>
    <lineage>
        <taxon>Eukaryota</taxon>
        <taxon>Metazoa</taxon>
        <taxon>Ecdysozoa</taxon>
        <taxon>Arthropoda</taxon>
        <taxon>Chelicerata</taxon>
        <taxon>Arachnida</taxon>
        <taxon>Acari</taxon>
        <taxon>Acariformes</taxon>
        <taxon>Sarcoptiformes</taxon>
        <taxon>Oribatida</taxon>
        <taxon>Brachypylina</taxon>
        <taxon>Oppioidea</taxon>
        <taxon>Oppiidae</taxon>
        <taxon>Oppiella</taxon>
    </lineage>
</organism>
<evidence type="ECO:0000256" key="8">
    <source>
        <dbReference type="PIRSR" id="PIRSR602401-1"/>
    </source>
</evidence>
<dbReference type="InterPro" id="IPR016186">
    <property type="entry name" value="C-type_lectin-like/link_sf"/>
</dbReference>
<evidence type="ECO:0000256" key="6">
    <source>
        <dbReference type="ARBA" id="ARBA00023033"/>
    </source>
</evidence>
<dbReference type="GO" id="GO:0008395">
    <property type="term" value="F:steroid hydroxylase activity"/>
    <property type="evidence" value="ECO:0007669"/>
    <property type="project" value="TreeGrafter"/>
</dbReference>
<dbReference type="InterPro" id="IPR002401">
    <property type="entry name" value="Cyt_P450_E_grp-I"/>
</dbReference>
<evidence type="ECO:0000256" key="7">
    <source>
        <dbReference type="ARBA" id="ARBA00043906"/>
    </source>
</evidence>
<evidence type="ECO:0000259" key="11">
    <source>
        <dbReference type="PROSITE" id="PS50041"/>
    </source>
</evidence>
<keyword evidence="2 8" id="KW-0349">Heme</keyword>
<protein>
    <recommendedName>
        <fullName evidence="11">C-type lectin domain-containing protein</fullName>
    </recommendedName>
</protein>
<dbReference type="Gene3D" id="3.10.100.10">
    <property type="entry name" value="Mannose-Binding Protein A, subunit A"/>
    <property type="match status" value="1"/>
</dbReference>
<dbReference type="PRINTS" id="PR00463">
    <property type="entry name" value="EP450I"/>
</dbReference>
<feature type="domain" description="C-type lectin" evidence="11">
    <location>
        <begin position="330"/>
        <end position="437"/>
    </location>
</feature>
<feature type="compositionally biased region" description="Polar residues" evidence="10">
    <location>
        <begin position="107"/>
        <end position="124"/>
    </location>
</feature>
<evidence type="ECO:0000256" key="2">
    <source>
        <dbReference type="ARBA" id="ARBA00022617"/>
    </source>
</evidence>
<evidence type="ECO:0000256" key="1">
    <source>
        <dbReference type="ARBA" id="ARBA00010617"/>
    </source>
</evidence>
<dbReference type="PROSITE" id="PS00086">
    <property type="entry name" value="CYTOCHROME_P450"/>
    <property type="match status" value="1"/>
</dbReference>
<evidence type="ECO:0000313" key="12">
    <source>
        <dbReference type="EMBL" id="CAD7651264.1"/>
    </source>
</evidence>
<feature type="binding site" description="axial binding residue" evidence="8">
    <location>
        <position position="277"/>
    </location>
    <ligand>
        <name>heme</name>
        <dbReference type="ChEBI" id="CHEBI:30413"/>
    </ligand>
    <ligandPart>
        <name>Fe</name>
        <dbReference type="ChEBI" id="CHEBI:18248"/>
    </ligandPart>
</feature>
<dbReference type="PANTHER" id="PTHR24302">
    <property type="entry name" value="CYTOCHROME P450 FAMILY 3"/>
    <property type="match status" value="1"/>
</dbReference>
<dbReference type="GO" id="GO:0016705">
    <property type="term" value="F:oxidoreductase activity, acting on paired donors, with incorporation or reduction of molecular oxygen"/>
    <property type="evidence" value="ECO:0007669"/>
    <property type="project" value="InterPro"/>
</dbReference>
<comment type="function">
    <text evidence="7">Cytochromes P450 are a group of heme-thiolate monooxygenases. They oxidize a variety of structurally unrelated compounds, including steroids, fatty acids, and xenobiotics.</text>
</comment>